<evidence type="ECO:0000256" key="6">
    <source>
        <dbReference type="ARBA" id="ARBA00022679"/>
    </source>
</evidence>
<dbReference type="PANTHER" id="PTHR38096:SF1">
    <property type="entry name" value="ENTEROBACTIN SYNTHASE COMPONENT D"/>
    <property type="match status" value="1"/>
</dbReference>
<comment type="function">
    <text evidence="1">Involved in the biosynthesis of the siderophore enterobactin (enterochelin), which is a macrocyclic trimeric lactone of N-(2,3-dihydroxybenzoyl)-serine. The serine trilactone serves as a scaffolding for the three catechol functionalities that provide hexadentate coordination for the tightly ligated iron(2+) atoms. Plays an essential role in the assembly of the enterobactin by catalyzing the transfer of the 4'-phosphopantetheine (Ppant) moiety from coenzyme A to the apo-domains of both EntB (ArCP domain) and EntF (PCP domain) to yield their holo-forms which make them competent for the activation of 2,3-dihydroxybenzoate (DHB) and L-serine, respectively.</text>
</comment>
<dbReference type="InterPro" id="IPR008278">
    <property type="entry name" value="4-PPantetheinyl_Trfase_dom"/>
</dbReference>
<dbReference type="Gene3D" id="3.90.470.20">
    <property type="entry name" value="4'-phosphopantetheinyl transferase domain"/>
    <property type="match status" value="1"/>
</dbReference>
<comment type="caution">
    <text evidence="14">The sequence shown here is derived from an EMBL/GenBank/DDBJ whole genome shotgun (WGS) entry which is preliminary data.</text>
</comment>
<evidence type="ECO:0000256" key="2">
    <source>
        <dbReference type="ARBA" id="ARBA00004993"/>
    </source>
</evidence>
<sequence length="231" mass="25963">MLSPFVTHVEIIPVSAFSGVIAQCHFSVADYQDDLFALAGYYFPEHLASAVAKRRAEYLAGRFLARQVLASFGHQNFILLRGEDRAPIWPNGIAGAISHNLDTALCAAQFDHGTTGVGIDVETQMPPKRAEELWSGIVDDAECLWLRQQPQSFNLLLTLVFSAKESLFKALYPQVRCYFDFLDARIVALDMQQCTFELELKKTLTLCYQAGQCFTGRFWQKGDNVTTLIHF</sequence>
<evidence type="ECO:0000256" key="3">
    <source>
        <dbReference type="ARBA" id="ARBA00008342"/>
    </source>
</evidence>
<organism evidence="14 15">
    <name type="scientific">Serratia aquatilis</name>
    <dbReference type="NCBI Taxonomy" id="1737515"/>
    <lineage>
        <taxon>Bacteria</taxon>
        <taxon>Pseudomonadati</taxon>
        <taxon>Pseudomonadota</taxon>
        <taxon>Gammaproteobacteria</taxon>
        <taxon>Enterobacterales</taxon>
        <taxon>Yersiniaceae</taxon>
        <taxon>Serratia</taxon>
    </lineage>
</organism>
<dbReference type="Pfam" id="PF17837">
    <property type="entry name" value="4PPT_N"/>
    <property type="match status" value="1"/>
</dbReference>
<comment type="pathway">
    <text evidence="2">Siderophore biosynthesis; enterobactin biosynthesis.</text>
</comment>
<evidence type="ECO:0000259" key="13">
    <source>
        <dbReference type="Pfam" id="PF17837"/>
    </source>
</evidence>
<feature type="domain" description="4'-phosphopantetheinyl transferase" evidence="12">
    <location>
        <begin position="116"/>
        <end position="200"/>
    </location>
</feature>
<comment type="similarity">
    <text evidence="3">Belongs to the P-Pant transferase superfamily. EntD family.</text>
</comment>
<evidence type="ECO:0000256" key="7">
    <source>
        <dbReference type="ARBA" id="ARBA00023191"/>
    </source>
</evidence>
<dbReference type="GO" id="GO:0016740">
    <property type="term" value="F:transferase activity"/>
    <property type="evidence" value="ECO:0007669"/>
    <property type="project" value="UniProtKB-KW"/>
</dbReference>
<keyword evidence="15" id="KW-1185">Reference proteome</keyword>
<evidence type="ECO:0000256" key="4">
    <source>
        <dbReference type="ARBA" id="ARBA00011503"/>
    </source>
</evidence>
<accession>A0ABV6EG78</accession>
<evidence type="ECO:0000256" key="11">
    <source>
        <dbReference type="ARBA" id="ARBA00049191"/>
    </source>
</evidence>
<comment type="subunit">
    <text evidence="4">EntB, EntD, EntE, and EntF form a multienzyme complex called enterobactin synthase.</text>
</comment>
<dbReference type="InterPro" id="IPR003542">
    <property type="entry name" value="Enbac_synth_compD-like"/>
</dbReference>
<dbReference type="SUPFAM" id="SSF56214">
    <property type="entry name" value="4'-phosphopantetheinyl transferase"/>
    <property type="match status" value="1"/>
</dbReference>
<evidence type="ECO:0000256" key="9">
    <source>
        <dbReference type="ARBA" id="ARBA00031996"/>
    </source>
</evidence>
<comment type="catalytic activity">
    <reaction evidence="11">
        <text>apo-[peptidyl-carrier protein] + CoA = holo-[peptidyl-carrier protein] + adenosine 3',5'-bisphosphate + H(+)</text>
        <dbReference type="Rhea" id="RHEA:46228"/>
        <dbReference type="Rhea" id="RHEA-COMP:11479"/>
        <dbReference type="Rhea" id="RHEA-COMP:11480"/>
        <dbReference type="ChEBI" id="CHEBI:15378"/>
        <dbReference type="ChEBI" id="CHEBI:29999"/>
        <dbReference type="ChEBI" id="CHEBI:57287"/>
        <dbReference type="ChEBI" id="CHEBI:58343"/>
        <dbReference type="ChEBI" id="CHEBI:64479"/>
    </reaction>
</comment>
<dbReference type="PANTHER" id="PTHR38096">
    <property type="entry name" value="ENTEROBACTIN SYNTHASE COMPONENT D"/>
    <property type="match status" value="1"/>
</dbReference>
<evidence type="ECO:0000313" key="15">
    <source>
        <dbReference type="Proteomes" id="UP001589792"/>
    </source>
</evidence>
<dbReference type="InterPro" id="IPR041354">
    <property type="entry name" value="4PPT_N"/>
</dbReference>
<dbReference type="Proteomes" id="UP001589792">
    <property type="component" value="Unassembled WGS sequence"/>
</dbReference>
<feature type="domain" description="4'-phosphopantetheinyl transferase N-terminal" evidence="13">
    <location>
        <begin position="44"/>
        <end position="108"/>
    </location>
</feature>
<evidence type="ECO:0000256" key="10">
    <source>
        <dbReference type="ARBA" id="ARBA00049176"/>
    </source>
</evidence>
<evidence type="ECO:0000256" key="1">
    <source>
        <dbReference type="ARBA" id="ARBA00003937"/>
    </source>
</evidence>
<dbReference type="PRINTS" id="PR01399">
    <property type="entry name" value="ENTSNTHTASED"/>
</dbReference>
<dbReference type="InterPro" id="IPR037143">
    <property type="entry name" value="4-PPantetheinyl_Trfase_dom_sf"/>
</dbReference>
<keyword evidence="6 14" id="KW-0808">Transferase</keyword>
<reference evidence="14 15" key="1">
    <citation type="submission" date="2024-09" db="EMBL/GenBank/DDBJ databases">
        <authorList>
            <person name="Sun Q."/>
            <person name="Mori K."/>
        </authorList>
    </citation>
    <scope>NUCLEOTIDE SEQUENCE [LARGE SCALE GENOMIC DNA]</scope>
    <source>
        <strain evidence="14 15">CCM 8626</strain>
    </source>
</reference>
<dbReference type="EMBL" id="JBHLXG010000017">
    <property type="protein sequence ID" value="MFC0228002.1"/>
    <property type="molecule type" value="Genomic_DNA"/>
</dbReference>
<evidence type="ECO:0000259" key="12">
    <source>
        <dbReference type="Pfam" id="PF01648"/>
    </source>
</evidence>
<dbReference type="Pfam" id="PF01648">
    <property type="entry name" value="ACPS"/>
    <property type="match status" value="1"/>
</dbReference>
<protein>
    <recommendedName>
        <fullName evidence="5">Enterobactin synthase component D</fullName>
    </recommendedName>
    <alternativeName>
        <fullName evidence="8">4'-phosphopantetheinyl transferase EntD</fullName>
    </alternativeName>
    <alternativeName>
        <fullName evidence="9">Enterochelin synthase D</fullName>
    </alternativeName>
</protein>
<evidence type="ECO:0000256" key="8">
    <source>
        <dbReference type="ARBA" id="ARBA00029894"/>
    </source>
</evidence>
<gene>
    <name evidence="14" type="ORF">ACFFJ3_16115</name>
</gene>
<dbReference type="RefSeq" id="WP_380677147.1">
    <property type="nucleotide sequence ID" value="NZ_CP173186.1"/>
</dbReference>
<comment type="catalytic activity">
    <reaction evidence="10">
        <text>apo-[aryl-carrier protein] + CoA = holo-[aryl-carrier protein] + adenosine 3',5'-bisphosphate + H(+)</text>
        <dbReference type="Rhea" id="RHEA:48404"/>
        <dbReference type="Rhea" id="RHEA-COMP:15903"/>
        <dbReference type="Rhea" id="RHEA-COMP:17557"/>
        <dbReference type="ChEBI" id="CHEBI:15378"/>
        <dbReference type="ChEBI" id="CHEBI:29999"/>
        <dbReference type="ChEBI" id="CHEBI:57287"/>
        <dbReference type="ChEBI" id="CHEBI:58343"/>
        <dbReference type="ChEBI" id="CHEBI:64479"/>
    </reaction>
</comment>
<evidence type="ECO:0000256" key="5">
    <source>
        <dbReference type="ARBA" id="ARBA00019087"/>
    </source>
</evidence>
<name>A0ABV6EG78_9GAMM</name>
<proteinExistence type="inferred from homology"/>
<keyword evidence="7" id="KW-0259">Enterobactin biosynthesis</keyword>
<evidence type="ECO:0000313" key="14">
    <source>
        <dbReference type="EMBL" id="MFC0228002.1"/>
    </source>
</evidence>